<dbReference type="Pfam" id="PF04325">
    <property type="entry name" value="DUF465"/>
    <property type="match status" value="1"/>
</dbReference>
<dbReference type="RefSeq" id="WP_144335270.1">
    <property type="nucleotide sequence ID" value="NZ_VJWA01000002.1"/>
</dbReference>
<comment type="caution">
    <text evidence="1">The sequence shown here is derived from an EMBL/GenBank/DDBJ whole genome shotgun (WGS) entry which is preliminary data.</text>
</comment>
<keyword evidence="2" id="KW-1185">Reference proteome</keyword>
<evidence type="ECO:0000313" key="1">
    <source>
        <dbReference type="EMBL" id="TRW15101.1"/>
    </source>
</evidence>
<dbReference type="InterPro" id="IPR038444">
    <property type="entry name" value="DUF465_sf"/>
</dbReference>
<dbReference type="OrthoDB" id="7392037at2"/>
<evidence type="ECO:0000313" key="2">
    <source>
        <dbReference type="Proteomes" id="UP000317894"/>
    </source>
</evidence>
<proteinExistence type="predicted"/>
<sequence length="52" mass="6014">MSNAHLVTLAARHAQLEASLAREGQRPLPDTVRLAELKREKLRLKEEMERLH</sequence>
<dbReference type="AlphaFoldDB" id="A0A552UA56"/>
<organism evidence="1 2">
    <name type="scientific">Glacieibacterium frigidum</name>
    <dbReference type="NCBI Taxonomy" id="2593303"/>
    <lineage>
        <taxon>Bacteria</taxon>
        <taxon>Pseudomonadati</taxon>
        <taxon>Pseudomonadota</taxon>
        <taxon>Alphaproteobacteria</taxon>
        <taxon>Sphingomonadales</taxon>
        <taxon>Sphingosinicellaceae</taxon>
        <taxon>Glacieibacterium</taxon>
    </lineage>
</organism>
<dbReference type="Gene3D" id="6.10.280.50">
    <property type="match status" value="1"/>
</dbReference>
<name>A0A552UA56_9SPHN</name>
<reference evidence="1 2" key="1">
    <citation type="submission" date="2019-07" db="EMBL/GenBank/DDBJ databases">
        <title>Novel species isolated from glacier.</title>
        <authorList>
            <person name="Liu Q."/>
            <person name="Xin Y.-H."/>
        </authorList>
    </citation>
    <scope>NUCLEOTIDE SEQUENCE [LARGE SCALE GENOMIC DNA]</scope>
    <source>
        <strain evidence="1 2">LB1R16</strain>
    </source>
</reference>
<dbReference type="Proteomes" id="UP000317894">
    <property type="component" value="Unassembled WGS sequence"/>
</dbReference>
<gene>
    <name evidence="1" type="ORF">FMM06_15765</name>
</gene>
<dbReference type="InterPro" id="IPR007420">
    <property type="entry name" value="DUF465"/>
</dbReference>
<accession>A0A552UA56</accession>
<dbReference type="EMBL" id="VJWA01000002">
    <property type="protein sequence ID" value="TRW15101.1"/>
    <property type="molecule type" value="Genomic_DNA"/>
</dbReference>
<protein>
    <submittedName>
        <fullName evidence="1">DUF465 domain-containing protein</fullName>
    </submittedName>
</protein>